<proteinExistence type="predicted"/>
<accession>A0AAE0G9S6</accession>
<reference evidence="1 2" key="1">
    <citation type="journal article" date="2015" name="Genome Biol. Evol.">
        <title>Comparative Genomics of a Bacterivorous Green Alga Reveals Evolutionary Causalities and Consequences of Phago-Mixotrophic Mode of Nutrition.</title>
        <authorList>
            <person name="Burns J.A."/>
            <person name="Paasch A."/>
            <person name="Narechania A."/>
            <person name="Kim E."/>
        </authorList>
    </citation>
    <scope>NUCLEOTIDE SEQUENCE [LARGE SCALE GENOMIC DNA]</scope>
    <source>
        <strain evidence="1 2">PLY_AMNH</strain>
    </source>
</reference>
<dbReference type="EMBL" id="LGRX02007867">
    <property type="protein sequence ID" value="KAK3274199.1"/>
    <property type="molecule type" value="Genomic_DNA"/>
</dbReference>
<dbReference type="Proteomes" id="UP001190700">
    <property type="component" value="Unassembled WGS sequence"/>
</dbReference>
<evidence type="ECO:0000313" key="1">
    <source>
        <dbReference type="EMBL" id="KAK3274199.1"/>
    </source>
</evidence>
<organism evidence="1 2">
    <name type="scientific">Cymbomonas tetramitiformis</name>
    <dbReference type="NCBI Taxonomy" id="36881"/>
    <lineage>
        <taxon>Eukaryota</taxon>
        <taxon>Viridiplantae</taxon>
        <taxon>Chlorophyta</taxon>
        <taxon>Pyramimonadophyceae</taxon>
        <taxon>Pyramimonadales</taxon>
        <taxon>Pyramimonadaceae</taxon>
        <taxon>Cymbomonas</taxon>
    </lineage>
</organism>
<sequence>MHLAVVVSRVSTGLLDAYRCGLPWSDARKVGIKRRRDGAYVCCNAQVRVNGETVDCDVGHLDALCLDVGLCEQFGDQGIVALRVGTGVRLYVIAGKRGPLAEDDA</sequence>
<keyword evidence="2" id="KW-1185">Reference proteome</keyword>
<gene>
    <name evidence="1" type="ORF">CYMTET_17612</name>
</gene>
<name>A0AAE0G9S6_9CHLO</name>
<dbReference type="AlphaFoldDB" id="A0AAE0G9S6"/>
<comment type="caution">
    <text evidence="1">The sequence shown here is derived from an EMBL/GenBank/DDBJ whole genome shotgun (WGS) entry which is preliminary data.</text>
</comment>
<protein>
    <submittedName>
        <fullName evidence="1">Uncharacterized protein</fullName>
    </submittedName>
</protein>
<evidence type="ECO:0000313" key="2">
    <source>
        <dbReference type="Proteomes" id="UP001190700"/>
    </source>
</evidence>